<accession>A0A3P8F9I3</accession>
<dbReference type="AlphaFoldDB" id="A0A183GSA7"/>
<accession>A0A183GSA7</accession>
<dbReference type="EMBL" id="UZAH01038153">
    <property type="protein sequence ID" value="VDP52215.1"/>
    <property type="molecule type" value="Genomic_DNA"/>
</dbReference>
<evidence type="ECO:0000313" key="3">
    <source>
        <dbReference type="WBParaSite" id="HPBE_0002557701-mRNA-1"/>
    </source>
</evidence>
<protein>
    <submittedName>
        <fullName evidence="3">NOT2_3_5 domain-containing protein</fullName>
    </submittedName>
</protein>
<keyword evidence="2" id="KW-1185">Reference proteome</keyword>
<proteinExistence type="predicted"/>
<reference evidence="3" key="2">
    <citation type="submission" date="2019-09" db="UniProtKB">
        <authorList>
            <consortium name="WormBaseParasite"/>
        </authorList>
    </citation>
    <scope>IDENTIFICATION</scope>
</reference>
<dbReference type="WBParaSite" id="HPBE_0002557701-mRNA-1">
    <property type="protein sequence ID" value="HPBE_0002557701-mRNA-1"/>
    <property type="gene ID" value="HPBE_0002557701"/>
</dbReference>
<gene>
    <name evidence="1" type="ORF">HPBE_LOCUS25576</name>
</gene>
<name>A0A183GSA7_HELPZ</name>
<dbReference type="OrthoDB" id="10017659at2759"/>
<dbReference type="Proteomes" id="UP000050761">
    <property type="component" value="Unassembled WGS sequence"/>
</dbReference>
<reference evidence="1 2" key="1">
    <citation type="submission" date="2018-11" db="EMBL/GenBank/DDBJ databases">
        <authorList>
            <consortium name="Pathogen Informatics"/>
        </authorList>
    </citation>
    <scope>NUCLEOTIDE SEQUENCE [LARGE SCALE GENOMIC DNA]</scope>
</reference>
<evidence type="ECO:0000313" key="2">
    <source>
        <dbReference type="Proteomes" id="UP000050761"/>
    </source>
</evidence>
<evidence type="ECO:0000313" key="1">
    <source>
        <dbReference type="EMBL" id="VDP52215.1"/>
    </source>
</evidence>
<sequence>MANLAAAGGIGLPNALNGGIANLAPQHSSLTVPGSVGVENKGAAVAATDIAMTSLPWPVISPIMNVPHFDLPSYRLVNLDVVPSRDPNGFDLPLADVTTLRFFFNLGVQHSRSLAATQLYQERLAHSGVSAAAPAPVTQTPSVSVTHVSQLAGLELVSVAIIS</sequence>
<organism evidence="2 3">
    <name type="scientific">Heligmosomoides polygyrus</name>
    <name type="common">Parasitic roundworm</name>
    <dbReference type="NCBI Taxonomy" id="6339"/>
    <lineage>
        <taxon>Eukaryota</taxon>
        <taxon>Metazoa</taxon>
        <taxon>Ecdysozoa</taxon>
        <taxon>Nematoda</taxon>
        <taxon>Chromadorea</taxon>
        <taxon>Rhabditida</taxon>
        <taxon>Rhabditina</taxon>
        <taxon>Rhabditomorpha</taxon>
        <taxon>Strongyloidea</taxon>
        <taxon>Heligmosomidae</taxon>
        <taxon>Heligmosomoides</taxon>
    </lineage>
</organism>